<comment type="function">
    <text evidence="1">Involved in the import of GDP-mannose from the cytoplasm into the Golgi lumen.</text>
</comment>
<dbReference type="Proteomes" id="UP001172684">
    <property type="component" value="Unassembled WGS sequence"/>
</dbReference>
<evidence type="ECO:0000256" key="7">
    <source>
        <dbReference type="ARBA" id="ARBA00023136"/>
    </source>
</evidence>
<feature type="transmembrane region" description="Helical" evidence="8">
    <location>
        <begin position="135"/>
        <end position="154"/>
    </location>
</feature>
<keyword evidence="7 8" id="KW-0472">Membrane</keyword>
<evidence type="ECO:0000256" key="8">
    <source>
        <dbReference type="SAM" id="Phobius"/>
    </source>
</evidence>
<keyword evidence="11" id="KW-1185">Reference proteome</keyword>
<keyword evidence="5 8" id="KW-0812">Transmembrane</keyword>
<feature type="transmembrane region" description="Helical" evidence="8">
    <location>
        <begin position="192"/>
        <end position="209"/>
    </location>
</feature>
<gene>
    <name evidence="10" type="ORF">H2201_008730</name>
</gene>
<evidence type="ECO:0000313" key="11">
    <source>
        <dbReference type="Proteomes" id="UP001172684"/>
    </source>
</evidence>
<evidence type="ECO:0000259" key="9">
    <source>
        <dbReference type="Pfam" id="PF03151"/>
    </source>
</evidence>
<comment type="similarity">
    <text evidence="3">Belongs to the TPT transporter family. SLC35D subfamily.</text>
</comment>
<feature type="transmembrane region" description="Helical" evidence="8">
    <location>
        <begin position="161"/>
        <end position="186"/>
    </location>
</feature>
<evidence type="ECO:0000256" key="2">
    <source>
        <dbReference type="ARBA" id="ARBA00004477"/>
    </source>
</evidence>
<evidence type="ECO:0000313" key="10">
    <source>
        <dbReference type="EMBL" id="KAJ9655768.1"/>
    </source>
</evidence>
<evidence type="ECO:0000256" key="4">
    <source>
        <dbReference type="ARBA" id="ARBA00011182"/>
    </source>
</evidence>
<evidence type="ECO:0000256" key="6">
    <source>
        <dbReference type="ARBA" id="ARBA00022989"/>
    </source>
</evidence>
<feature type="transmembrane region" description="Helical" evidence="8">
    <location>
        <begin position="40"/>
        <end position="58"/>
    </location>
</feature>
<reference evidence="10" key="1">
    <citation type="submission" date="2022-10" db="EMBL/GenBank/DDBJ databases">
        <title>Culturing micro-colonial fungi from biological soil crusts in the Mojave desert and describing Neophaeococcomyces mojavensis, and introducing the new genera and species Taxawa tesnikishii.</title>
        <authorList>
            <person name="Kurbessoian T."/>
            <person name="Stajich J.E."/>
        </authorList>
    </citation>
    <scope>NUCLEOTIDE SEQUENCE</scope>
    <source>
        <strain evidence="10">TK_1</strain>
    </source>
</reference>
<sequence>MSNVSLAMVSVPFHQIMRSTCPAVTIIIHRVWYSRTYSRATYLSILPIVLGAGTATYGDYYFSTARFLFTSAGALLAAIKTVVSNRLMTGSLAFPALEILLRISPLAAVQSLIYAGVTGELTAFLSYVGEGQLTFSAFLALVGNGIIASLLNIASFQTNKLAGALTIAVCANVKQCLTIVLGIVLFDVRVRVLNGIGVVVALLGAAWYSKVELEAKGKWKSAAKTLYELPVTKQDAERRGGRG</sequence>
<evidence type="ECO:0000256" key="1">
    <source>
        <dbReference type="ARBA" id="ARBA00003420"/>
    </source>
</evidence>
<evidence type="ECO:0000256" key="5">
    <source>
        <dbReference type="ARBA" id="ARBA00022692"/>
    </source>
</evidence>
<keyword evidence="6 8" id="KW-1133">Transmembrane helix</keyword>
<dbReference type="PANTHER" id="PTHR11132">
    <property type="entry name" value="SOLUTE CARRIER FAMILY 35"/>
    <property type="match status" value="1"/>
</dbReference>
<dbReference type="EMBL" id="JAPDRL010000153">
    <property type="protein sequence ID" value="KAJ9655768.1"/>
    <property type="molecule type" value="Genomic_DNA"/>
</dbReference>
<comment type="subcellular location">
    <subcellularLocation>
        <location evidence="2">Endoplasmic reticulum membrane</location>
        <topology evidence="2">Multi-pass membrane protein</topology>
    </subcellularLocation>
</comment>
<name>A0ABQ9NKJ1_9PEZI</name>
<proteinExistence type="inferred from homology"/>
<accession>A0ABQ9NKJ1</accession>
<feature type="domain" description="Sugar phosphate transporter" evidence="9">
    <location>
        <begin position="2"/>
        <end position="209"/>
    </location>
</feature>
<dbReference type="Pfam" id="PF03151">
    <property type="entry name" value="TPT"/>
    <property type="match status" value="1"/>
</dbReference>
<comment type="caution">
    <text evidence="10">The sequence shown here is derived from an EMBL/GenBank/DDBJ whole genome shotgun (WGS) entry which is preliminary data.</text>
</comment>
<dbReference type="InterPro" id="IPR050186">
    <property type="entry name" value="TPT_transporter"/>
</dbReference>
<evidence type="ECO:0000256" key="3">
    <source>
        <dbReference type="ARBA" id="ARBA00010425"/>
    </source>
</evidence>
<organism evidence="10 11">
    <name type="scientific">Coniosporium apollinis</name>
    <dbReference type="NCBI Taxonomy" id="61459"/>
    <lineage>
        <taxon>Eukaryota</taxon>
        <taxon>Fungi</taxon>
        <taxon>Dikarya</taxon>
        <taxon>Ascomycota</taxon>
        <taxon>Pezizomycotina</taxon>
        <taxon>Dothideomycetes</taxon>
        <taxon>Dothideomycetes incertae sedis</taxon>
        <taxon>Coniosporium</taxon>
    </lineage>
</organism>
<dbReference type="InterPro" id="IPR004853">
    <property type="entry name" value="Sugar_P_trans_dom"/>
</dbReference>
<protein>
    <recommendedName>
        <fullName evidence="9">Sugar phosphate transporter domain-containing protein</fullName>
    </recommendedName>
</protein>
<comment type="subunit">
    <text evidence="4">Homooligomer.</text>
</comment>